<dbReference type="AlphaFoldDB" id="A0A1E5XQR2"/>
<comment type="caution">
    <text evidence="1">The sequence shown here is derived from an EMBL/GenBank/DDBJ whole genome shotgun (WGS) entry which is preliminary data.</text>
</comment>
<proteinExistence type="predicted"/>
<evidence type="ECO:0000313" key="2">
    <source>
        <dbReference type="Proteomes" id="UP000095463"/>
    </source>
</evidence>
<sequence length="69" mass="7661">MRTNIDIDDELMAATMRASGKATKKAAVEEAMRHYTRAMLMQDIVQSTRGIGWEAPAFEEDGPAYEPGK</sequence>
<dbReference type="Proteomes" id="UP000095463">
    <property type="component" value="Unassembled WGS sequence"/>
</dbReference>
<name>A0A1E5XQR2_9HYPH</name>
<dbReference type="Pfam" id="PF09957">
    <property type="entry name" value="VapB_antitoxin"/>
    <property type="match status" value="1"/>
</dbReference>
<protein>
    <recommendedName>
        <fullName evidence="3">Transcription regulator of the Arc/MetJ class</fullName>
    </recommendedName>
</protein>
<reference evidence="1 2" key="1">
    <citation type="journal article" date="2015" name="Genome Announc.">
        <title>Genome Assemblies of Three Soil-Associated Devosia species: D. insulae, D. limi, and D. soli.</title>
        <authorList>
            <person name="Hassan Y.I."/>
            <person name="Lepp D."/>
            <person name="Zhou T."/>
        </authorList>
    </citation>
    <scope>NUCLEOTIDE SEQUENCE [LARGE SCALE GENOMIC DNA]</scope>
    <source>
        <strain evidence="1 2">DS-56</strain>
    </source>
</reference>
<dbReference type="RefSeq" id="WP_069909853.1">
    <property type="nucleotide sequence ID" value="NZ_LAJE02000176.1"/>
</dbReference>
<dbReference type="InterPro" id="IPR019239">
    <property type="entry name" value="VapB_antitoxin"/>
</dbReference>
<dbReference type="OrthoDB" id="9805830at2"/>
<gene>
    <name evidence="1" type="ORF">VW23_018680</name>
</gene>
<accession>A0A1E5XQR2</accession>
<keyword evidence="2" id="KW-1185">Reference proteome</keyword>
<evidence type="ECO:0008006" key="3">
    <source>
        <dbReference type="Google" id="ProtNLM"/>
    </source>
</evidence>
<dbReference type="EMBL" id="LAJE02000176">
    <property type="protein sequence ID" value="OEO30947.1"/>
    <property type="molecule type" value="Genomic_DNA"/>
</dbReference>
<organism evidence="1 2">
    <name type="scientific">Devosia insulae DS-56</name>
    <dbReference type="NCBI Taxonomy" id="1116389"/>
    <lineage>
        <taxon>Bacteria</taxon>
        <taxon>Pseudomonadati</taxon>
        <taxon>Pseudomonadota</taxon>
        <taxon>Alphaproteobacteria</taxon>
        <taxon>Hyphomicrobiales</taxon>
        <taxon>Devosiaceae</taxon>
        <taxon>Devosia</taxon>
    </lineage>
</organism>
<evidence type="ECO:0000313" key="1">
    <source>
        <dbReference type="EMBL" id="OEO30947.1"/>
    </source>
</evidence>